<dbReference type="Proteomes" id="UP000563898">
    <property type="component" value="Unassembled WGS sequence"/>
</dbReference>
<accession>A0A846WRI0</accession>
<dbReference type="AlphaFoldDB" id="A0A846WRI0"/>
<evidence type="ECO:0000313" key="2">
    <source>
        <dbReference type="EMBL" id="NKY04155.1"/>
    </source>
</evidence>
<sequence length="190" mass="20171">MTSDHRNPTSPQPVSGAADPVPDSTVPDSTVPDGAVPDRAVPDTDPIPPTEVAQLPFCDAAELRERWRALMGPLGFDEPTLWLVFVERGTQMIPVINQLPLPHTPNRHLLDTMMEHLGQVIAATSGLSLAALLARPGADGVTARDRGWASMITECAARHRVPLQPLFRANDIAVVALPGDAESGALDAAS</sequence>
<name>A0A846WRI0_9ACTN</name>
<dbReference type="RefSeq" id="WP_006368038.1">
    <property type="nucleotide sequence ID" value="NZ_CP085887.1"/>
</dbReference>
<reference evidence="2 3" key="1">
    <citation type="submission" date="2020-04" db="EMBL/GenBank/DDBJ databases">
        <title>MicrobeNet Type strains.</title>
        <authorList>
            <person name="Nicholson A.C."/>
        </authorList>
    </citation>
    <scope>NUCLEOTIDE SEQUENCE [LARGE SCALE GENOMIC DNA]</scope>
    <source>
        <strain evidence="2 3">ATCC BAA-14</strain>
    </source>
</reference>
<comment type="caution">
    <text evidence="2">The sequence shown here is derived from an EMBL/GenBank/DDBJ whole genome shotgun (WGS) entry which is preliminary data.</text>
</comment>
<evidence type="ECO:0000313" key="3">
    <source>
        <dbReference type="Proteomes" id="UP000563898"/>
    </source>
</evidence>
<protein>
    <submittedName>
        <fullName evidence="2">Uncharacterized protein</fullName>
    </submittedName>
</protein>
<gene>
    <name evidence="2" type="ORF">HGA05_21535</name>
</gene>
<evidence type="ECO:0000256" key="1">
    <source>
        <dbReference type="SAM" id="MobiDB-lite"/>
    </source>
</evidence>
<feature type="region of interest" description="Disordered" evidence="1">
    <location>
        <begin position="1"/>
        <end position="53"/>
    </location>
</feature>
<proteinExistence type="predicted"/>
<organism evidence="2 3">
    <name type="scientific">Gordonia polyisoprenivorans</name>
    <dbReference type="NCBI Taxonomy" id="84595"/>
    <lineage>
        <taxon>Bacteria</taxon>
        <taxon>Bacillati</taxon>
        <taxon>Actinomycetota</taxon>
        <taxon>Actinomycetes</taxon>
        <taxon>Mycobacteriales</taxon>
        <taxon>Gordoniaceae</taxon>
        <taxon>Gordonia</taxon>
    </lineage>
</organism>
<dbReference type="EMBL" id="JAAXPC010000015">
    <property type="protein sequence ID" value="NKY04155.1"/>
    <property type="molecule type" value="Genomic_DNA"/>
</dbReference>